<name>A0A2M8LQV6_9ACTN</name>
<gene>
    <name evidence="4" type="ORF">CUT44_29280</name>
</gene>
<evidence type="ECO:0000256" key="3">
    <source>
        <dbReference type="SAM" id="SignalP"/>
    </source>
</evidence>
<organism evidence="4 5">
    <name type="scientific">Streptomyces carminius</name>
    <dbReference type="NCBI Taxonomy" id="2665496"/>
    <lineage>
        <taxon>Bacteria</taxon>
        <taxon>Bacillati</taxon>
        <taxon>Actinomycetota</taxon>
        <taxon>Actinomycetes</taxon>
        <taxon>Kitasatosporales</taxon>
        <taxon>Streptomycetaceae</taxon>
        <taxon>Streptomyces</taxon>
    </lineage>
</organism>
<dbReference type="InterPro" id="IPR043504">
    <property type="entry name" value="Peptidase_S1_PA_chymotrypsin"/>
</dbReference>
<feature type="chain" id="PRO_5014604870" description="Serine protease" evidence="3">
    <location>
        <begin position="28"/>
        <end position="345"/>
    </location>
</feature>
<proteinExistence type="predicted"/>
<keyword evidence="1 3" id="KW-0732">Signal</keyword>
<evidence type="ECO:0000313" key="4">
    <source>
        <dbReference type="EMBL" id="PJE94343.1"/>
    </source>
</evidence>
<feature type="signal peptide" evidence="3">
    <location>
        <begin position="1"/>
        <end position="27"/>
    </location>
</feature>
<dbReference type="Gene3D" id="2.40.10.10">
    <property type="entry name" value="Trypsin-like serine proteases"/>
    <property type="match status" value="2"/>
</dbReference>
<dbReference type="InterPro" id="IPR050966">
    <property type="entry name" value="Glutamyl_endopeptidase"/>
</dbReference>
<evidence type="ECO:0008006" key="6">
    <source>
        <dbReference type="Google" id="ProtNLM"/>
    </source>
</evidence>
<dbReference type="Proteomes" id="UP000230407">
    <property type="component" value="Unassembled WGS sequence"/>
</dbReference>
<sequence length="345" mass="36185">MRRIRRLLLPPLAAALLVLGLNGPAAAETTAERAPGAGPSATVRSVPGLSDGTTADSAPAAERIAEYWTPERMAKAVPADEPAADLPGTAEPAPAGRPADTSGPAGSTPPAPPAVERGDDAAVLLDETPAVGKVFFTNPVDGRDYVCSGSALNSPSKQMVLTAGHCVNTGGNGSTAGQWMENWTYVPRYRDGSAPFGSFAAKEYRSFNGWVNDSSFAWDAAMVTTWPSGGDKLVDATGGHGLSWNYDRAQAVTVWGYPVDRDSGQVQWWCSGTTERVGILDGRIQIKCDFGGGSSGGPWLREYSDSSGLGYANGVMSTVNDAGWNRSPYFDDNIKAMFDAQGSRT</sequence>
<dbReference type="AlphaFoldDB" id="A0A2M8LQV6"/>
<dbReference type="RefSeq" id="WP_100204952.1">
    <property type="nucleotide sequence ID" value="NZ_PGGW01000069.1"/>
</dbReference>
<comment type="caution">
    <text evidence="4">The sequence shown here is derived from an EMBL/GenBank/DDBJ whole genome shotgun (WGS) entry which is preliminary data.</text>
</comment>
<evidence type="ECO:0000313" key="5">
    <source>
        <dbReference type="Proteomes" id="UP000230407"/>
    </source>
</evidence>
<dbReference type="PANTHER" id="PTHR15462">
    <property type="entry name" value="SERINE PROTEASE"/>
    <property type="match status" value="1"/>
</dbReference>
<protein>
    <recommendedName>
        <fullName evidence="6">Serine protease</fullName>
    </recommendedName>
</protein>
<feature type="region of interest" description="Disordered" evidence="2">
    <location>
        <begin position="74"/>
        <end position="116"/>
    </location>
</feature>
<accession>A0A2M8LQV6</accession>
<evidence type="ECO:0000256" key="2">
    <source>
        <dbReference type="SAM" id="MobiDB-lite"/>
    </source>
</evidence>
<keyword evidence="5" id="KW-1185">Reference proteome</keyword>
<evidence type="ECO:0000256" key="1">
    <source>
        <dbReference type="ARBA" id="ARBA00022729"/>
    </source>
</evidence>
<feature type="region of interest" description="Disordered" evidence="2">
    <location>
        <begin position="29"/>
        <end position="58"/>
    </location>
</feature>
<dbReference type="InterPro" id="IPR009003">
    <property type="entry name" value="Peptidase_S1_PA"/>
</dbReference>
<dbReference type="SUPFAM" id="SSF50494">
    <property type="entry name" value="Trypsin-like serine proteases"/>
    <property type="match status" value="1"/>
</dbReference>
<dbReference type="PANTHER" id="PTHR15462:SF19">
    <property type="entry name" value="PEPTIDASE S1 DOMAIN-CONTAINING PROTEIN"/>
    <property type="match status" value="1"/>
</dbReference>
<dbReference type="EMBL" id="PGGW01000069">
    <property type="protein sequence ID" value="PJE94343.1"/>
    <property type="molecule type" value="Genomic_DNA"/>
</dbReference>
<reference evidence="4 5" key="1">
    <citation type="submission" date="2017-11" db="EMBL/GenBank/DDBJ databases">
        <title>Streptomyces carmine sp. nov., a novel actinomycete isolated from Sophora alopecuroides in Xinjiang, China.</title>
        <authorList>
            <person name="Wang Y."/>
            <person name="Luo X."/>
            <person name="Wan C."/>
            <person name="Zhang L."/>
        </authorList>
    </citation>
    <scope>NUCLEOTIDE SEQUENCE [LARGE SCALE GENOMIC DNA]</scope>
    <source>
        <strain evidence="4 5">TRM SA0054</strain>
    </source>
</reference>